<sequence length="53" mass="5658">GWVKRGPTGVIATTMNDSFDTARVLIQDMEAGKLDISVSKPGAQAITALLQKR</sequence>
<proteinExistence type="predicted"/>
<gene>
    <name evidence="1" type="ORF">M9458_024438</name>
</gene>
<feature type="non-terminal residue" evidence="1">
    <location>
        <position position="1"/>
    </location>
</feature>
<accession>A0ABD0Q2G1</accession>
<keyword evidence="2" id="KW-1185">Reference proteome</keyword>
<reference evidence="1 2" key="1">
    <citation type="submission" date="2024-05" db="EMBL/GenBank/DDBJ databases">
        <title>Genome sequencing and assembly of Indian major carp, Cirrhinus mrigala (Hamilton, 1822).</title>
        <authorList>
            <person name="Mohindra V."/>
            <person name="Chowdhury L.M."/>
            <person name="Lal K."/>
            <person name="Jena J.K."/>
        </authorList>
    </citation>
    <scope>NUCLEOTIDE SEQUENCE [LARGE SCALE GENOMIC DNA]</scope>
    <source>
        <strain evidence="1">CM1030</strain>
        <tissue evidence="1">Blood</tissue>
    </source>
</reference>
<name>A0ABD0Q2G1_CIRMR</name>
<dbReference type="Proteomes" id="UP001529510">
    <property type="component" value="Unassembled WGS sequence"/>
</dbReference>
<feature type="non-terminal residue" evidence="1">
    <location>
        <position position="53"/>
    </location>
</feature>
<comment type="caution">
    <text evidence="1">The sequence shown here is derived from an EMBL/GenBank/DDBJ whole genome shotgun (WGS) entry which is preliminary data.</text>
</comment>
<dbReference type="Gene3D" id="3.40.50.720">
    <property type="entry name" value="NAD(P)-binding Rossmann-like Domain"/>
    <property type="match status" value="1"/>
</dbReference>
<dbReference type="EMBL" id="JAMKFB020000012">
    <property type="protein sequence ID" value="KAL0178996.1"/>
    <property type="molecule type" value="Genomic_DNA"/>
</dbReference>
<evidence type="ECO:0000313" key="1">
    <source>
        <dbReference type="EMBL" id="KAL0178996.1"/>
    </source>
</evidence>
<organism evidence="1 2">
    <name type="scientific">Cirrhinus mrigala</name>
    <name type="common">Mrigala</name>
    <dbReference type="NCBI Taxonomy" id="683832"/>
    <lineage>
        <taxon>Eukaryota</taxon>
        <taxon>Metazoa</taxon>
        <taxon>Chordata</taxon>
        <taxon>Craniata</taxon>
        <taxon>Vertebrata</taxon>
        <taxon>Euteleostomi</taxon>
        <taxon>Actinopterygii</taxon>
        <taxon>Neopterygii</taxon>
        <taxon>Teleostei</taxon>
        <taxon>Ostariophysi</taxon>
        <taxon>Cypriniformes</taxon>
        <taxon>Cyprinidae</taxon>
        <taxon>Labeoninae</taxon>
        <taxon>Labeonini</taxon>
        <taxon>Cirrhinus</taxon>
    </lineage>
</organism>
<dbReference type="AlphaFoldDB" id="A0ABD0Q2G1"/>
<evidence type="ECO:0000313" key="2">
    <source>
        <dbReference type="Proteomes" id="UP001529510"/>
    </source>
</evidence>
<protein>
    <submittedName>
        <fullName evidence="1">Uncharacterized protein</fullName>
    </submittedName>
</protein>